<feature type="binding site" evidence="6">
    <location>
        <position position="112"/>
    </location>
    <ligand>
        <name>a divalent metal cation</name>
        <dbReference type="ChEBI" id="CHEBI:60240"/>
        <label>2</label>
        <note>catalytic</note>
    </ligand>
</feature>
<dbReference type="SUPFAM" id="SSF55920">
    <property type="entry name" value="Creatinase/aminopeptidase"/>
    <property type="match status" value="1"/>
</dbReference>
<dbReference type="PRINTS" id="PR00599">
    <property type="entry name" value="MAPEPTIDASE"/>
</dbReference>
<evidence type="ECO:0000256" key="5">
    <source>
        <dbReference type="ARBA" id="ARBA00022801"/>
    </source>
</evidence>
<evidence type="ECO:0000256" key="1">
    <source>
        <dbReference type="ARBA" id="ARBA00002521"/>
    </source>
</evidence>
<dbReference type="NCBIfam" id="TIGR00500">
    <property type="entry name" value="met_pdase_I"/>
    <property type="match status" value="1"/>
</dbReference>
<protein>
    <recommendedName>
        <fullName evidence="6 7">Methionine aminopeptidase</fullName>
        <shortName evidence="6">MAP</shortName>
        <shortName evidence="6">MetAP</shortName>
        <ecNumber evidence="6 7">3.4.11.18</ecNumber>
    </recommendedName>
    <alternativeName>
        <fullName evidence="6">Peptidase M</fullName>
    </alternativeName>
</protein>
<dbReference type="GO" id="GO:0006508">
    <property type="term" value="P:proteolysis"/>
    <property type="evidence" value="ECO:0007669"/>
    <property type="project" value="UniProtKB-KW"/>
</dbReference>
<dbReference type="InterPro" id="IPR036005">
    <property type="entry name" value="Creatinase/aminopeptidase-like"/>
</dbReference>
<comment type="subunit">
    <text evidence="6">Monomer.</text>
</comment>
<keyword evidence="2 6" id="KW-0031">Aminopeptidase</keyword>
<dbReference type="GO" id="GO:0046872">
    <property type="term" value="F:metal ion binding"/>
    <property type="evidence" value="ECO:0007669"/>
    <property type="project" value="UniProtKB-UniRule"/>
</dbReference>
<comment type="catalytic activity">
    <reaction evidence="6 7">
        <text>Release of N-terminal amino acids, preferentially methionine, from peptides and arylamides.</text>
        <dbReference type="EC" id="3.4.11.18"/>
    </reaction>
</comment>
<feature type="binding site" evidence="6">
    <location>
        <position position="209"/>
    </location>
    <ligand>
        <name>a divalent metal cation</name>
        <dbReference type="ChEBI" id="CHEBI:60240"/>
        <label>2</label>
        <note>catalytic</note>
    </ligand>
</feature>
<dbReference type="EMBL" id="MHSA01000001">
    <property type="protein sequence ID" value="OHA35134.1"/>
    <property type="molecule type" value="Genomic_DNA"/>
</dbReference>
<comment type="similarity">
    <text evidence="6">Belongs to the peptidase M24A family. Methionine aminopeptidase type 1 subfamily.</text>
</comment>
<feature type="binding site" evidence="6">
    <location>
        <position position="183"/>
    </location>
    <ligand>
        <name>substrate</name>
    </ligand>
</feature>
<feature type="binding site" evidence="6">
    <location>
        <position position="240"/>
    </location>
    <ligand>
        <name>a divalent metal cation</name>
        <dbReference type="ChEBI" id="CHEBI:60240"/>
        <label>2</label>
        <note>catalytic</note>
    </ligand>
</feature>
<evidence type="ECO:0000313" key="9">
    <source>
        <dbReference type="EMBL" id="OHA35134.1"/>
    </source>
</evidence>
<dbReference type="InterPro" id="IPR002467">
    <property type="entry name" value="Pept_M24A_MAP1"/>
</dbReference>
<gene>
    <name evidence="6" type="primary">map</name>
    <name evidence="9" type="ORF">A2938_01835</name>
</gene>
<accession>A0A1G2NGE2</accession>
<sequence>MISIKSKEEIVTLREGGKRLASILSRVVEAVRHGVPSLELDALARRLIAEGGDTPSFLNYQGKGDKKKFPSALCVSVNEEVVHGVPSAEKILQEGDIVGVDLGLFHKGLCTDAAITVPVGEISEESRKLLEVTKQALARGVAAARTGATIGDIGYAVESFVKSQSNFGIVRALSGHGVGYAVHEEPFVPNYGKQGEGIKLEAGMVLAIEPMLTLGGEKVVISHDGFAFRTKDGSRSAHFEHTIAITENEVEVLTRC</sequence>
<dbReference type="AlphaFoldDB" id="A0A1G2NGE2"/>
<dbReference type="Gene3D" id="3.90.230.10">
    <property type="entry name" value="Creatinase/methionine aminopeptidase superfamily"/>
    <property type="match status" value="1"/>
</dbReference>
<feature type="binding site" evidence="6">
    <location>
        <position position="240"/>
    </location>
    <ligand>
        <name>a divalent metal cation</name>
        <dbReference type="ChEBI" id="CHEBI:60240"/>
        <label>1</label>
    </ligand>
</feature>
<dbReference type="PANTHER" id="PTHR43330:SF27">
    <property type="entry name" value="METHIONINE AMINOPEPTIDASE"/>
    <property type="match status" value="1"/>
</dbReference>
<dbReference type="Proteomes" id="UP000177797">
    <property type="component" value="Unassembled WGS sequence"/>
</dbReference>
<comment type="cofactor">
    <cofactor evidence="6">
        <name>Co(2+)</name>
        <dbReference type="ChEBI" id="CHEBI:48828"/>
    </cofactor>
    <cofactor evidence="6">
        <name>Zn(2+)</name>
        <dbReference type="ChEBI" id="CHEBI:29105"/>
    </cofactor>
    <cofactor evidence="6">
        <name>Mn(2+)</name>
        <dbReference type="ChEBI" id="CHEBI:29035"/>
    </cofactor>
    <cofactor evidence="6">
        <name>Fe(2+)</name>
        <dbReference type="ChEBI" id="CHEBI:29033"/>
    </cofactor>
    <text evidence="6">Binds 2 divalent metal cations per subunit. Has a high-affinity and a low affinity metal-binding site. The true nature of the physiological cofactor is under debate. The enzyme is active with cobalt, zinc, manganese or divalent iron ions. Most likely, methionine aminopeptidases function as mononuclear Fe(2+)-metalloproteases under physiological conditions, and the catalytically relevant metal-binding site has been assigned to the histidine-containing high-affinity site.</text>
</comment>
<feature type="binding site" evidence="6">
    <location>
        <position position="176"/>
    </location>
    <ligand>
        <name>a divalent metal cation</name>
        <dbReference type="ChEBI" id="CHEBI:60240"/>
        <label>2</label>
        <note>catalytic</note>
    </ligand>
</feature>
<proteinExistence type="inferred from homology"/>
<reference evidence="9 10" key="1">
    <citation type="journal article" date="2016" name="Nat. Commun.">
        <title>Thousands of microbial genomes shed light on interconnected biogeochemical processes in an aquifer system.</title>
        <authorList>
            <person name="Anantharaman K."/>
            <person name="Brown C.T."/>
            <person name="Hug L.A."/>
            <person name="Sharon I."/>
            <person name="Castelle C.J."/>
            <person name="Probst A.J."/>
            <person name="Thomas B.C."/>
            <person name="Singh A."/>
            <person name="Wilkins M.J."/>
            <person name="Karaoz U."/>
            <person name="Brodie E.L."/>
            <person name="Williams K.H."/>
            <person name="Hubbard S.S."/>
            <person name="Banfield J.F."/>
        </authorList>
    </citation>
    <scope>NUCLEOTIDE SEQUENCE [LARGE SCALE GENOMIC DNA]</scope>
</reference>
<dbReference type="GO" id="GO:0070006">
    <property type="term" value="F:metalloaminopeptidase activity"/>
    <property type="evidence" value="ECO:0007669"/>
    <property type="project" value="UniProtKB-UniRule"/>
</dbReference>
<evidence type="ECO:0000256" key="6">
    <source>
        <dbReference type="HAMAP-Rule" id="MF_01974"/>
    </source>
</evidence>
<evidence type="ECO:0000256" key="4">
    <source>
        <dbReference type="ARBA" id="ARBA00022723"/>
    </source>
</evidence>
<dbReference type="Pfam" id="PF00557">
    <property type="entry name" value="Peptidase_M24"/>
    <property type="match status" value="1"/>
</dbReference>
<dbReference type="GO" id="GO:0004239">
    <property type="term" value="F:initiator methionyl aminopeptidase activity"/>
    <property type="evidence" value="ECO:0007669"/>
    <property type="project" value="UniProtKB-UniRule"/>
</dbReference>
<comment type="function">
    <text evidence="1 6">Removes the N-terminal methionine from nascent proteins. The N-terminal methionine is often cleaved when the second residue in the primary sequence is small and uncharged (Met-Ala-, Cys, Gly, Pro, Ser, Thr, or Val). Requires deformylation of the N(alpha)-formylated initiator methionine before it can be hydrolyzed.</text>
</comment>
<feature type="binding site" evidence="6">
    <location>
        <position position="101"/>
    </location>
    <ligand>
        <name>a divalent metal cation</name>
        <dbReference type="ChEBI" id="CHEBI:60240"/>
        <label>1</label>
    </ligand>
</feature>
<keyword evidence="5 6" id="KW-0378">Hydrolase</keyword>
<organism evidence="9 10">
    <name type="scientific">Candidatus Taylorbacteria bacterium RIFCSPLOWO2_01_FULL_48_100</name>
    <dbReference type="NCBI Taxonomy" id="1802322"/>
    <lineage>
        <taxon>Bacteria</taxon>
        <taxon>Candidatus Tayloriibacteriota</taxon>
    </lineage>
</organism>
<keyword evidence="3 6" id="KW-0645">Protease</keyword>
<dbReference type="InterPro" id="IPR000994">
    <property type="entry name" value="Pept_M24"/>
</dbReference>
<evidence type="ECO:0000256" key="2">
    <source>
        <dbReference type="ARBA" id="ARBA00022438"/>
    </source>
</evidence>
<dbReference type="GO" id="GO:0005829">
    <property type="term" value="C:cytosol"/>
    <property type="evidence" value="ECO:0007669"/>
    <property type="project" value="TreeGrafter"/>
</dbReference>
<name>A0A1G2NGE2_9BACT</name>
<feature type="binding site" evidence="6">
    <location>
        <position position="112"/>
    </location>
    <ligand>
        <name>a divalent metal cation</name>
        <dbReference type="ChEBI" id="CHEBI:60240"/>
        <label>1</label>
    </ligand>
</feature>
<evidence type="ECO:0000259" key="8">
    <source>
        <dbReference type="Pfam" id="PF00557"/>
    </source>
</evidence>
<dbReference type="HAMAP" id="MF_01974">
    <property type="entry name" value="MetAP_1"/>
    <property type="match status" value="1"/>
</dbReference>
<feature type="domain" description="Peptidase M24" evidence="8">
    <location>
        <begin position="13"/>
        <end position="247"/>
    </location>
</feature>
<evidence type="ECO:0000256" key="3">
    <source>
        <dbReference type="ARBA" id="ARBA00022670"/>
    </source>
</evidence>
<evidence type="ECO:0000256" key="7">
    <source>
        <dbReference type="RuleBase" id="RU003653"/>
    </source>
</evidence>
<evidence type="ECO:0000313" key="10">
    <source>
        <dbReference type="Proteomes" id="UP000177797"/>
    </source>
</evidence>
<dbReference type="EC" id="3.4.11.18" evidence="6 7"/>
<feature type="binding site" evidence="6">
    <location>
        <position position="83"/>
    </location>
    <ligand>
        <name>substrate</name>
    </ligand>
</feature>
<dbReference type="PANTHER" id="PTHR43330">
    <property type="entry name" value="METHIONINE AMINOPEPTIDASE"/>
    <property type="match status" value="1"/>
</dbReference>
<dbReference type="CDD" id="cd01086">
    <property type="entry name" value="MetAP1"/>
    <property type="match status" value="1"/>
</dbReference>
<keyword evidence="4 6" id="KW-0479">Metal-binding</keyword>
<dbReference type="InterPro" id="IPR001714">
    <property type="entry name" value="Pept_M24_MAP"/>
</dbReference>
<comment type="caution">
    <text evidence="9">The sequence shown here is derived from an EMBL/GenBank/DDBJ whole genome shotgun (WGS) entry which is preliminary data.</text>
</comment>